<dbReference type="InterPro" id="IPR008928">
    <property type="entry name" value="6-hairpin_glycosidase_sf"/>
</dbReference>
<dbReference type="RefSeq" id="WP_161837845.1">
    <property type="nucleotide sequence ID" value="NZ_CP048000.1"/>
</dbReference>
<dbReference type="SUPFAM" id="SSF48208">
    <property type="entry name" value="Six-hairpin glycosidases"/>
    <property type="match status" value="1"/>
</dbReference>
<keyword evidence="2" id="KW-1185">Reference proteome</keyword>
<evidence type="ECO:0000313" key="2">
    <source>
        <dbReference type="Proteomes" id="UP000464314"/>
    </source>
</evidence>
<name>A0A6P1TL54_9FIRM</name>
<evidence type="ECO:0000313" key="1">
    <source>
        <dbReference type="EMBL" id="QHQ61017.1"/>
    </source>
</evidence>
<dbReference type="GO" id="GO:0005975">
    <property type="term" value="P:carbohydrate metabolic process"/>
    <property type="evidence" value="ECO:0007669"/>
    <property type="project" value="InterPro"/>
</dbReference>
<dbReference type="KEGG" id="anr:Ana3638_09755"/>
<gene>
    <name evidence="1" type="ORF">Ana3638_09755</name>
</gene>
<accession>A0A6P1TL54</accession>
<organism evidence="1 2">
    <name type="scientific">Anaerocolumna sedimenticola</name>
    <dbReference type="NCBI Taxonomy" id="2696063"/>
    <lineage>
        <taxon>Bacteria</taxon>
        <taxon>Bacillati</taxon>
        <taxon>Bacillota</taxon>
        <taxon>Clostridia</taxon>
        <taxon>Lachnospirales</taxon>
        <taxon>Lachnospiraceae</taxon>
        <taxon>Anaerocolumna</taxon>
    </lineage>
</organism>
<dbReference type="EMBL" id="CP048000">
    <property type="protein sequence ID" value="QHQ61017.1"/>
    <property type="molecule type" value="Genomic_DNA"/>
</dbReference>
<dbReference type="Proteomes" id="UP000464314">
    <property type="component" value="Chromosome"/>
</dbReference>
<dbReference type="AlphaFoldDB" id="A0A6P1TL54"/>
<protein>
    <submittedName>
        <fullName evidence="1">Uncharacterized protein</fullName>
    </submittedName>
</protein>
<reference evidence="1 2" key="1">
    <citation type="submission" date="2020-01" db="EMBL/GenBank/DDBJ databases">
        <title>Genome analysis of Anaerocolumna sp. CBA3638.</title>
        <authorList>
            <person name="Kim J."/>
            <person name="Roh S.W."/>
        </authorList>
    </citation>
    <scope>NUCLEOTIDE SEQUENCE [LARGE SCALE GENOMIC DNA]</scope>
    <source>
        <strain evidence="1 2">CBA3638</strain>
    </source>
</reference>
<sequence length="584" mass="66406">MPINKNKNVPDTLDLAGRAGIALNAMIGVADEDKGYIPFFSGFFASDPAWMSHGNWDYGSSHGRLVDSMTLVRAMTGTEEGREIENHYKENLLSFFRKDGLSYRYNNFSEEFVKSCDAEFEDSASMIDQRAVLLGLTTWFIDTEEEAIKHRADQHVAALKRIARKERTSWYYPASEYTEHGWPSFDAVVTRLCPDPCAMWGRQVNPLIRYHQITGNQDALELCENFVSNIVYRSGAFGEDGSWNAGLGYRNGHFHTRMGTIASLARYAEFTHDAFLMNWVKRCYDWGLSKCTSFGWTPGDLEDQGYEHETCTLVDAIGTAITLAKNGYPEYWGKAERFLRNQLTEAQLLDTSWIKQSDTKENDILQEKTYYKVADRLRGAFAGYSAPNDFVYSGLKGRGHIMDVQVCCVASGARGLYNGWNNIVTEERGRVSVNMLLNKASKWVDVYSYLPHEGKVELTAKTDMKELCIRIPEYVPYGAVTVKRSTGGEEKSINARQLPWVKNCFIKLQDVRQDEEIEVQFPVIMRKTIETAVDDVYETNWAGDNVISISPSGVYYPLYKDIKLLDKVPKRKVPLYMGSTKDFD</sequence>
<proteinExistence type="predicted"/>